<dbReference type="Gene3D" id="3.30.70.330">
    <property type="match status" value="1"/>
</dbReference>
<evidence type="ECO:0000256" key="4">
    <source>
        <dbReference type="ARBA" id="ARBA00022884"/>
    </source>
</evidence>
<dbReference type="InterPro" id="IPR008111">
    <property type="entry name" value="RNA-bd_8"/>
</dbReference>
<keyword evidence="3" id="KW-0963">Cytoplasm</keyword>
<dbReference type="SUPFAM" id="SSF54928">
    <property type="entry name" value="RNA-binding domain, RBD"/>
    <property type="match status" value="1"/>
</dbReference>
<sequence>MPTICLLKCSCIWSCAIWRSIEGWIIIVSGVKEDAEESDLYDAFAEFGEVKDLHLNLELRTGYVKGYALVEYGIFEEAQTANRIMNGTELLTKTIHVDWAFNRGGLRCHGMTPLISHVDELGFMEAMSKQTECFEVYYPCNVMEPVDIIPLSAIPYGQALNHYLEQIVSLFHDRIYAVNEIGLDDRYLEFRQVEGDGECFYRSFIFSYLEQVLDRKDTNEERRLLAAIQELAEEPARFGWASEFSRSHDVNVKGLKGVREVNMDLMIFPARRYRSDGRCCEGREGVAGGMGPNKEEILHAVSPKVTTQMNHSLCAEYTKEEVKEALFNIGDLKAPGPDGMPTIFYKQFWQLVGNKLTGEVLKFLRGGEMPEGWNGTTVVLIPKISNPETLKDLRTISLCNVIYKRRRRGKVGYAVVKLDMSKAYDRVEWTFLKEMMLKLGFDSEWVNLVMKCVATGRYQIKVPVAVTTVRLVREAEIKLRRPRLHLIPLELRTPSPRPITLGVGYL</sequence>
<evidence type="ECO:0000256" key="6">
    <source>
        <dbReference type="PROSITE-ProRule" id="PRU00176"/>
    </source>
</evidence>
<dbReference type="PRINTS" id="PR01738">
    <property type="entry name" value="RNABINDINGM8"/>
</dbReference>
<dbReference type="Pfam" id="PF10275">
    <property type="entry name" value="Peptidase_C65"/>
    <property type="match status" value="1"/>
</dbReference>
<dbReference type="InterPro" id="IPR035979">
    <property type="entry name" value="RBD_domain_sf"/>
</dbReference>
<dbReference type="GO" id="GO:0005737">
    <property type="term" value="C:cytoplasm"/>
    <property type="evidence" value="ECO:0007669"/>
    <property type="project" value="UniProtKB-SubCell"/>
</dbReference>
<accession>M7Z251</accession>
<evidence type="ECO:0000256" key="2">
    <source>
        <dbReference type="ARBA" id="ARBA00004496"/>
    </source>
</evidence>
<dbReference type="InterPro" id="IPR012677">
    <property type="entry name" value="Nucleotide-bd_a/b_plait_sf"/>
</dbReference>
<dbReference type="Pfam" id="PF00076">
    <property type="entry name" value="RRM_1"/>
    <property type="match status" value="1"/>
</dbReference>
<proteinExistence type="predicted"/>
<dbReference type="InterPro" id="IPR000504">
    <property type="entry name" value="RRM_dom"/>
</dbReference>
<dbReference type="InterPro" id="IPR042467">
    <property type="entry name" value="Peptidase_C65_otubain_sub2"/>
</dbReference>
<dbReference type="Gene3D" id="1.20.1300.20">
    <property type="entry name" value="Peptidase C65 Otubain, subdomain 2"/>
    <property type="match status" value="1"/>
</dbReference>
<dbReference type="SMART" id="SM00360">
    <property type="entry name" value="RRM"/>
    <property type="match status" value="1"/>
</dbReference>
<dbReference type="InterPro" id="IPR019400">
    <property type="entry name" value="Peptidase_C65_otubain"/>
</dbReference>
<dbReference type="PANTHER" id="PTHR45894">
    <property type="entry name" value="RNA-BINDING PROTEIN 8A"/>
    <property type="match status" value="1"/>
</dbReference>
<protein>
    <submittedName>
        <fullName evidence="7">RNA-binding protein 8A</fullName>
    </submittedName>
</protein>
<dbReference type="GO" id="GO:0003729">
    <property type="term" value="F:mRNA binding"/>
    <property type="evidence" value="ECO:0007669"/>
    <property type="project" value="InterPro"/>
</dbReference>
<evidence type="ECO:0000256" key="5">
    <source>
        <dbReference type="ARBA" id="ARBA00023242"/>
    </source>
</evidence>
<dbReference type="EMBL" id="KD148604">
    <property type="protein sequence ID" value="EMS57203.1"/>
    <property type="molecule type" value="Genomic_DNA"/>
</dbReference>
<dbReference type="InterPro" id="IPR033744">
    <property type="entry name" value="RRM_RBM8"/>
</dbReference>
<comment type="subcellular location">
    <subcellularLocation>
        <location evidence="2">Cytoplasm</location>
    </subcellularLocation>
    <subcellularLocation>
        <location evidence="1">Nucleus</location>
    </subcellularLocation>
</comment>
<dbReference type="eggNOG" id="KOG1075">
    <property type="taxonomic scope" value="Eukaryota"/>
</dbReference>
<dbReference type="GO" id="GO:0005634">
    <property type="term" value="C:nucleus"/>
    <property type="evidence" value="ECO:0007669"/>
    <property type="project" value="UniProtKB-SubCell"/>
</dbReference>
<dbReference type="PROSITE" id="PS50102">
    <property type="entry name" value="RRM"/>
    <property type="match status" value="1"/>
</dbReference>
<dbReference type="eggNOG" id="KOG0130">
    <property type="taxonomic scope" value="Eukaryota"/>
</dbReference>
<dbReference type="GO" id="GO:0006396">
    <property type="term" value="P:RNA processing"/>
    <property type="evidence" value="ECO:0007669"/>
    <property type="project" value="InterPro"/>
</dbReference>
<gene>
    <name evidence="7" type="ORF">TRIUR3_25127</name>
</gene>
<keyword evidence="4 6" id="KW-0694">RNA-binding</keyword>
<keyword evidence="5" id="KW-0539">Nucleus</keyword>
<organism evidence="7">
    <name type="scientific">Triticum urartu</name>
    <name type="common">Red wild einkorn</name>
    <name type="synonym">Crithodium urartu</name>
    <dbReference type="NCBI Taxonomy" id="4572"/>
    <lineage>
        <taxon>Eukaryota</taxon>
        <taxon>Viridiplantae</taxon>
        <taxon>Streptophyta</taxon>
        <taxon>Embryophyta</taxon>
        <taxon>Tracheophyta</taxon>
        <taxon>Spermatophyta</taxon>
        <taxon>Magnoliopsida</taxon>
        <taxon>Liliopsida</taxon>
        <taxon>Poales</taxon>
        <taxon>Poaceae</taxon>
        <taxon>BOP clade</taxon>
        <taxon>Pooideae</taxon>
        <taxon>Triticodae</taxon>
        <taxon>Triticeae</taxon>
        <taxon>Triticinae</taxon>
        <taxon>Triticum</taxon>
    </lineage>
</organism>
<dbReference type="STRING" id="4572.M7Z251"/>
<evidence type="ECO:0000313" key="7">
    <source>
        <dbReference type="EMBL" id="EMS57203.1"/>
    </source>
</evidence>
<name>M7Z251_TRIUA</name>
<evidence type="ECO:0000256" key="3">
    <source>
        <dbReference type="ARBA" id="ARBA00022490"/>
    </source>
</evidence>
<dbReference type="CDD" id="cd12324">
    <property type="entry name" value="RRM_RBM8"/>
    <property type="match status" value="1"/>
</dbReference>
<reference evidence="7" key="1">
    <citation type="journal article" date="2013" name="Nature">
        <title>Draft genome of the wheat A-genome progenitor Triticum urartu.</title>
        <authorList>
            <person name="Ling H.Q."/>
            <person name="Zhao S."/>
            <person name="Liu D."/>
            <person name="Wang J."/>
            <person name="Sun H."/>
            <person name="Zhang C."/>
            <person name="Fan H."/>
            <person name="Li D."/>
            <person name="Dong L."/>
            <person name="Tao Y."/>
            <person name="Gao C."/>
            <person name="Wu H."/>
            <person name="Li Y."/>
            <person name="Cui Y."/>
            <person name="Guo X."/>
            <person name="Zheng S."/>
            <person name="Wang B."/>
            <person name="Yu K."/>
            <person name="Liang Q."/>
            <person name="Yang W."/>
            <person name="Lou X."/>
            <person name="Chen J."/>
            <person name="Feng M."/>
            <person name="Jian J."/>
            <person name="Zhang X."/>
            <person name="Luo G."/>
            <person name="Jiang Y."/>
            <person name="Liu J."/>
            <person name="Wang Z."/>
            <person name="Sha Y."/>
            <person name="Zhang B."/>
            <person name="Wu H."/>
            <person name="Tang D."/>
            <person name="Shen Q."/>
            <person name="Xue P."/>
            <person name="Zou S."/>
            <person name="Wang X."/>
            <person name="Liu X."/>
            <person name="Wang F."/>
            <person name="Yang Y."/>
            <person name="An X."/>
            <person name="Dong Z."/>
            <person name="Zhang K."/>
            <person name="Zhang X."/>
            <person name="Luo M.C."/>
            <person name="Dvorak J."/>
            <person name="Tong Y."/>
            <person name="Wang J."/>
            <person name="Yang H."/>
            <person name="Li Z."/>
            <person name="Wang D."/>
            <person name="Zhang A."/>
            <person name="Wang J."/>
        </authorList>
    </citation>
    <scope>NUCLEOTIDE SEQUENCE</scope>
</reference>
<dbReference type="InterPro" id="IPR038765">
    <property type="entry name" value="Papain-like_cys_pep_sf"/>
</dbReference>
<dbReference type="SUPFAM" id="SSF54001">
    <property type="entry name" value="Cysteine proteinases"/>
    <property type="match status" value="1"/>
</dbReference>
<dbReference type="OMA" id="IFPARRY"/>
<evidence type="ECO:0000256" key="1">
    <source>
        <dbReference type="ARBA" id="ARBA00004123"/>
    </source>
</evidence>
<dbReference type="AlphaFoldDB" id="M7Z251"/>